<evidence type="ECO:0000256" key="5">
    <source>
        <dbReference type="ARBA" id="ARBA00023004"/>
    </source>
</evidence>
<dbReference type="InterPro" id="IPR036073">
    <property type="entry name" value="Desulfoferrodoxin_Fe-bd_dom_sf"/>
</dbReference>
<dbReference type="GO" id="GO:0005506">
    <property type="term" value="F:iron ion binding"/>
    <property type="evidence" value="ECO:0007669"/>
    <property type="project" value="InterPro"/>
</dbReference>
<keyword evidence="5" id="KW-0408">Iron</keyword>
<evidence type="ECO:0000256" key="2">
    <source>
        <dbReference type="ARBA" id="ARBA00022448"/>
    </source>
</evidence>
<evidence type="ECO:0000259" key="6">
    <source>
        <dbReference type="Pfam" id="PF01880"/>
    </source>
</evidence>
<evidence type="ECO:0000313" key="7">
    <source>
        <dbReference type="EMBL" id="QNO47539.1"/>
    </source>
</evidence>
<dbReference type="Pfam" id="PF01880">
    <property type="entry name" value="Desulfoferrodox"/>
    <property type="match status" value="1"/>
</dbReference>
<evidence type="ECO:0000256" key="1">
    <source>
        <dbReference type="ARBA" id="ARBA00005941"/>
    </source>
</evidence>
<dbReference type="InterPro" id="IPR002742">
    <property type="entry name" value="Desulfoferrodoxin_Fe-bd_dom"/>
</dbReference>
<dbReference type="SUPFAM" id="SSF49367">
    <property type="entry name" value="Superoxide reductase-like"/>
    <property type="match status" value="1"/>
</dbReference>
<protein>
    <recommendedName>
        <fullName evidence="6">Desulfoferrodoxin ferrous iron-binding domain-containing protein</fullName>
    </recommendedName>
</protein>
<accession>A0A7G9YHQ5</accession>
<dbReference type="CDD" id="cd03172">
    <property type="entry name" value="SORL_classII"/>
    <property type="match status" value="1"/>
</dbReference>
<evidence type="ECO:0000256" key="4">
    <source>
        <dbReference type="ARBA" id="ARBA00022982"/>
    </source>
</evidence>
<keyword evidence="3" id="KW-0479">Metal-binding</keyword>
<comment type="similarity">
    <text evidence="1">Belongs to the desulfoferrodoxin family.</text>
</comment>
<dbReference type="GO" id="GO:0016491">
    <property type="term" value="F:oxidoreductase activity"/>
    <property type="evidence" value="ECO:0007669"/>
    <property type="project" value="InterPro"/>
</dbReference>
<dbReference type="PANTHER" id="PTHR36541">
    <property type="entry name" value="SUPEROXIDE REDUCTASE-RELATED"/>
    <property type="match status" value="1"/>
</dbReference>
<dbReference type="EMBL" id="MT631265">
    <property type="protein sequence ID" value="QNO47539.1"/>
    <property type="molecule type" value="Genomic_DNA"/>
</dbReference>
<dbReference type="InterPro" id="IPR051233">
    <property type="entry name" value="Desulfoferrodoxin_SOR"/>
</dbReference>
<feature type="domain" description="Desulfoferrodoxin ferrous iron-binding" evidence="6">
    <location>
        <begin position="23"/>
        <end position="119"/>
    </location>
</feature>
<organism evidence="7">
    <name type="scientific">Candidatus Methanogaster sp. ANME-2c ERB4</name>
    <dbReference type="NCBI Taxonomy" id="2759911"/>
    <lineage>
        <taxon>Archaea</taxon>
        <taxon>Methanobacteriati</taxon>
        <taxon>Methanobacteriota</taxon>
        <taxon>Stenosarchaea group</taxon>
        <taxon>Methanomicrobia</taxon>
        <taxon>Methanosarcinales</taxon>
        <taxon>ANME-2 cluster</taxon>
        <taxon>Candidatus Methanogasteraceae</taxon>
        <taxon>Candidatus Methanogaster</taxon>
    </lineage>
</organism>
<evidence type="ECO:0000256" key="3">
    <source>
        <dbReference type="ARBA" id="ARBA00022723"/>
    </source>
</evidence>
<reference evidence="7" key="1">
    <citation type="submission" date="2020-06" db="EMBL/GenBank/DDBJ databases">
        <title>Unique genomic features of the anaerobic methanotrophic archaea.</title>
        <authorList>
            <person name="Chadwick G.L."/>
            <person name="Skennerton C.T."/>
            <person name="Laso-Perez R."/>
            <person name="Leu A.O."/>
            <person name="Speth D.R."/>
            <person name="Yu H."/>
            <person name="Morgan-Lang C."/>
            <person name="Hatzenpichler R."/>
            <person name="Goudeau D."/>
            <person name="Malmstrom R."/>
            <person name="Brazelton W.J."/>
            <person name="Woyke T."/>
            <person name="Hallam S.J."/>
            <person name="Tyson G.W."/>
            <person name="Wegener G."/>
            <person name="Boetius A."/>
            <person name="Orphan V."/>
        </authorList>
    </citation>
    <scope>NUCLEOTIDE SEQUENCE</scope>
</reference>
<dbReference type="PANTHER" id="PTHR36541:SF1">
    <property type="entry name" value="SUPEROXIDE REDUCTASE-RELATED"/>
    <property type="match status" value="1"/>
</dbReference>
<dbReference type="AlphaFoldDB" id="A0A7G9YHQ5"/>
<name>A0A7G9YHQ5_9EURY</name>
<sequence>MVEEVIDEQFLRVNRAANLMNLTELEKKHLPHISIPIRVAAREPFDIEVEVGGMLKHPNEPGHHIQWIELYAEDVFLARIDLTPQLTEPKTVFTIRLDNVGSVKLRAVSRCNLHGLWEVAGTVSVLPPGTPVVHDTKVACLTCGQMTFVEGDNPETCWFCGEHEAENFAGC</sequence>
<keyword evidence="2" id="KW-0813">Transport</keyword>
<dbReference type="Gene3D" id="2.60.40.730">
    <property type="entry name" value="SOR catalytic domain"/>
    <property type="match status" value="1"/>
</dbReference>
<proteinExistence type="inferred from homology"/>
<gene>
    <name evidence="7" type="ORF">GGGHDLIA_00029</name>
</gene>
<dbReference type="NCBIfam" id="TIGR00332">
    <property type="entry name" value="neela_ferrous"/>
    <property type="match status" value="1"/>
</dbReference>
<keyword evidence="4" id="KW-0249">Electron transport</keyword>